<evidence type="ECO:0000313" key="3">
    <source>
        <dbReference type="Proteomes" id="UP000014760"/>
    </source>
</evidence>
<name>R7UC96_CAPTE</name>
<reference evidence="1 3" key="2">
    <citation type="journal article" date="2013" name="Nature">
        <title>Insights into bilaterian evolution from three spiralian genomes.</title>
        <authorList>
            <person name="Simakov O."/>
            <person name="Marletaz F."/>
            <person name="Cho S.J."/>
            <person name="Edsinger-Gonzales E."/>
            <person name="Havlak P."/>
            <person name="Hellsten U."/>
            <person name="Kuo D.H."/>
            <person name="Larsson T."/>
            <person name="Lv J."/>
            <person name="Arendt D."/>
            <person name="Savage R."/>
            <person name="Osoegawa K."/>
            <person name="de Jong P."/>
            <person name="Grimwood J."/>
            <person name="Chapman J.A."/>
            <person name="Shapiro H."/>
            <person name="Aerts A."/>
            <person name="Otillar R.P."/>
            <person name="Terry A.Y."/>
            <person name="Boore J.L."/>
            <person name="Grigoriev I.V."/>
            <person name="Lindberg D.R."/>
            <person name="Seaver E.C."/>
            <person name="Weisblat D.A."/>
            <person name="Putnam N.H."/>
            <person name="Rokhsar D.S."/>
        </authorList>
    </citation>
    <scope>NUCLEOTIDE SEQUENCE</scope>
    <source>
        <strain evidence="1 3">I ESC-2004</strain>
    </source>
</reference>
<sequence length="172" mass="19812">MDDLSTAQDDGVSDADLIERPEDVFGPKKNDISFAFVGLEHVPCHPLLDLSLTKYVKNGPSSLTKANRIDLKRFRNVHRSSLNANVYLGMSILDISKTLMFDMHYNFIKKKFDANLLFTDTDSLAYEVKLDNIKRDMFTKYDDLSDTSTYRANSKYHHKKNKAVFGVEKTWY</sequence>
<dbReference type="EnsemblMetazoa" id="CapteT194761">
    <property type="protein sequence ID" value="CapteP194761"/>
    <property type="gene ID" value="CapteG194761"/>
</dbReference>
<dbReference type="SUPFAM" id="SSF56672">
    <property type="entry name" value="DNA/RNA polymerases"/>
    <property type="match status" value="1"/>
</dbReference>
<dbReference type="STRING" id="283909.R7UC96"/>
<dbReference type="OrthoDB" id="6145729at2759"/>
<reference evidence="2" key="3">
    <citation type="submission" date="2015-06" db="UniProtKB">
        <authorList>
            <consortium name="EnsemblMetazoa"/>
        </authorList>
    </citation>
    <scope>IDENTIFICATION</scope>
</reference>
<proteinExistence type="predicted"/>
<evidence type="ECO:0000313" key="1">
    <source>
        <dbReference type="EMBL" id="ELU03741.1"/>
    </source>
</evidence>
<dbReference type="EMBL" id="AMQN01024363">
    <property type="status" value="NOT_ANNOTATED_CDS"/>
    <property type="molecule type" value="Genomic_DNA"/>
</dbReference>
<gene>
    <name evidence="1" type="ORF">CAPTEDRAFT_194761</name>
</gene>
<dbReference type="HOGENOM" id="CLU_1556735_0_0_1"/>
<organism evidence="1">
    <name type="scientific">Capitella teleta</name>
    <name type="common">Polychaete worm</name>
    <dbReference type="NCBI Taxonomy" id="283909"/>
    <lineage>
        <taxon>Eukaryota</taxon>
        <taxon>Metazoa</taxon>
        <taxon>Spiralia</taxon>
        <taxon>Lophotrochozoa</taxon>
        <taxon>Annelida</taxon>
        <taxon>Polychaeta</taxon>
        <taxon>Sedentaria</taxon>
        <taxon>Scolecida</taxon>
        <taxon>Capitellidae</taxon>
        <taxon>Capitella</taxon>
    </lineage>
</organism>
<dbReference type="EMBL" id="AMQN01024364">
    <property type="status" value="NOT_ANNOTATED_CDS"/>
    <property type="molecule type" value="Genomic_DNA"/>
</dbReference>
<accession>R7UC96</accession>
<dbReference type="InterPro" id="IPR043502">
    <property type="entry name" value="DNA/RNA_pol_sf"/>
</dbReference>
<reference evidence="3" key="1">
    <citation type="submission" date="2012-12" db="EMBL/GenBank/DDBJ databases">
        <authorList>
            <person name="Hellsten U."/>
            <person name="Grimwood J."/>
            <person name="Chapman J.A."/>
            <person name="Shapiro H."/>
            <person name="Aerts A."/>
            <person name="Otillar R.P."/>
            <person name="Terry A.Y."/>
            <person name="Boore J.L."/>
            <person name="Simakov O."/>
            <person name="Marletaz F."/>
            <person name="Cho S.-J."/>
            <person name="Edsinger-Gonzales E."/>
            <person name="Havlak P."/>
            <person name="Kuo D.-H."/>
            <person name="Larsson T."/>
            <person name="Lv J."/>
            <person name="Arendt D."/>
            <person name="Savage R."/>
            <person name="Osoegawa K."/>
            <person name="de Jong P."/>
            <person name="Lindberg D.R."/>
            <person name="Seaver E.C."/>
            <person name="Weisblat D.A."/>
            <person name="Putnam N.H."/>
            <person name="Grigoriev I.V."/>
            <person name="Rokhsar D.S."/>
        </authorList>
    </citation>
    <scope>NUCLEOTIDE SEQUENCE</scope>
    <source>
        <strain evidence="3">I ESC-2004</strain>
    </source>
</reference>
<evidence type="ECO:0000313" key="2">
    <source>
        <dbReference type="EnsemblMetazoa" id="CapteP194761"/>
    </source>
</evidence>
<dbReference type="EMBL" id="KB302937">
    <property type="protein sequence ID" value="ELU03741.1"/>
    <property type="molecule type" value="Genomic_DNA"/>
</dbReference>
<protein>
    <submittedName>
        <fullName evidence="1 2">Uncharacterized protein</fullName>
    </submittedName>
</protein>
<keyword evidence="3" id="KW-1185">Reference proteome</keyword>
<dbReference type="Proteomes" id="UP000014760">
    <property type="component" value="Unassembled WGS sequence"/>
</dbReference>
<dbReference type="AlphaFoldDB" id="R7UC96"/>